<proteinExistence type="predicted"/>
<accession>A0ACB9BGK8</accession>
<organism evidence="1 2">
    <name type="scientific">Cichorium intybus</name>
    <name type="common">Chicory</name>
    <dbReference type="NCBI Taxonomy" id="13427"/>
    <lineage>
        <taxon>Eukaryota</taxon>
        <taxon>Viridiplantae</taxon>
        <taxon>Streptophyta</taxon>
        <taxon>Embryophyta</taxon>
        <taxon>Tracheophyta</taxon>
        <taxon>Spermatophyta</taxon>
        <taxon>Magnoliopsida</taxon>
        <taxon>eudicotyledons</taxon>
        <taxon>Gunneridae</taxon>
        <taxon>Pentapetalae</taxon>
        <taxon>asterids</taxon>
        <taxon>campanulids</taxon>
        <taxon>Asterales</taxon>
        <taxon>Asteraceae</taxon>
        <taxon>Cichorioideae</taxon>
        <taxon>Cichorieae</taxon>
        <taxon>Cichoriinae</taxon>
        <taxon>Cichorium</taxon>
    </lineage>
</organism>
<gene>
    <name evidence="1" type="ORF">L2E82_32659</name>
</gene>
<dbReference type="Proteomes" id="UP001055811">
    <property type="component" value="Linkage Group LG06"/>
</dbReference>
<reference evidence="1 2" key="2">
    <citation type="journal article" date="2022" name="Mol. Ecol. Resour.">
        <title>The genomes of chicory, endive, great burdock and yacon provide insights into Asteraceae paleo-polyploidization history and plant inulin production.</title>
        <authorList>
            <person name="Fan W."/>
            <person name="Wang S."/>
            <person name="Wang H."/>
            <person name="Wang A."/>
            <person name="Jiang F."/>
            <person name="Liu H."/>
            <person name="Zhao H."/>
            <person name="Xu D."/>
            <person name="Zhang Y."/>
        </authorList>
    </citation>
    <scope>NUCLEOTIDE SEQUENCE [LARGE SCALE GENOMIC DNA]</scope>
    <source>
        <strain evidence="2">cv. Punajuju</strain>
        <tissue evidence="1">Leaves</tissue>
    </source>
</reference>
<dbReference type="EMBL" id="CM042014">
    <property type="protein sequence ID" value="KAI3721642.1"/>
    <property type="molecule type" value="Genomic_DNA"/>
</dbReference>
<evidence type="ECO:0000313" key="1">
    <source>
        <dbReference type="EMBL" id="KAI3721642.1"/>
    </source>
</evidence>
<keyword evidence="2" id="KW-1185">Reference proteome</keyword>
<name>A0ACB9BGK8_CICIN</name>
<comment type="caution">
    <text evidence="1">The sequence shown here is derived from an EMBL/GenBank/DDBJ whole genome shotgun (WGS) entry which is preliminary data.</text>
</comment>
<sequence length="102" mass="11326">MRLLVGIPPVGITLYRLPCFPLQINSAGALSRSASTGLERTTSEAETIPFSADVIENSDLFFLLEIPLSFVLLIPLFTELPVFVSSSFSFLLRNKREIRPLN</sequence>
<reference evidence="2" key="1">
    <citation type="journal article" date="2022" name="Mol. Ecol. Resour.">
        <title>The genomes of chicory, endive, great burdock and yacon provide insights into Asteraceae palaeo-polyploidization history and plant inulin production.</title>
        <authorList>
            <person name="Fan W."/>
            <person name="Wang S."/>
            <person name="Wang H."/>
            <person name="Wang A."/>
            <person name="Jiang F."/>
            <person name="Liu H."/>
            <person name="Zhao H."/>
            <person name="Xu D."/>
            <person name="Zhang Y."/>
        </authorList>
    </citation>
    <scope>NUCLEOTIDE SEQUENCE [LARGE SCALE GENOMIC DNA]</scope>
    <source>
        <strain evidence="2">cv. Punajuju</strain>
    </source>
</reference>
<protein>
    <submittedName>
        <fullName evidence="1">Uncharacterized protein</fullName>
    </submittedName>
</protein>
<evidence type="ECO:0000313" key="2">
    <source>
        <dbReference type="Proteomes" id="UP001055811"/>
    </source>
</evidence>